<dbReference type="GeneID" id="19326426"/>
<sequence>MVSSGVALTAQFPDNKTIPIIPSFDVSKNWNVAAATVRYSTTKLLELVILQKLSEIVSPDDVIITAVDPGFTGGSGLHRNLAAPARAIFGLIKIFTARSPKEAAWIYLDAAAVRGKESHGGFIVNWDIYPLHPAMYTPEGKQTSDRLWDETMKELEFAGAPDILRSISRP</sequence>
<dbReference type="KEGG" id="tmn:UCRPA7_5831"/>
<evidence type="ECO:0000313" key="1">
    <source>
        <dbReference type="EMBL" id="EON98681.1"/>
    </source>
</evidence>
<dbReference type="RefSeq" id="XP_007916566.1">
    <property type="nucleotide sequence ID" value="XM_007918375.1"/>
</dbReference>
<keyword evidence="2" id="KW-1185">Reference proteome</keyword>
<protein>
    <submittedName>
        <fullName evidence="1">Putative short-chain dehydrogenase reductase family protein</fullName>
    </submittedName>
</protein>
<organism evidence="1 2">
    <name type="scientific">Phaeoacremonium minimum (strain UCR-PA7)</name>
    <name type="common">Esca disease fungus</name>
    <name type="synonym">Togninia minima</name>
    <dbReference type="NCBI Taxonomy" id="1286976"/>
    <lineage>
        <taxon>Eukaryota</taxon>
        <taxon>Fungi</taxon>
        <taxon>Dikarya</taxon>
        <taxon>Ascomycota</taxon>
        <taxon>Pezizomycotina</taxon>
        <taxon>Sordariomycetes</taxon>
        <taxon>Sordariomycetidae</taxon>
        <taxon>Togniniales</taxon>
        <taxon>Togniniaceae</taxon>
        <taxon>Phaeoacremonium</taxon>
    </lineage>
</organism>
<dbReference type="HOGENOM" id="CLU_010194_44_4_1"/>
<name>R8BHA3_PHAM7</name>
<proteinExistence type="predicted"/>
<reference evidence="2" key="1">
    <citation type="journal article" date="2013" name="Genome Announc.">
        <title>Draft genome sequence of the ascomycete Phaeoacremonium aleophilum strain UCR-PA7, a causal agent of the esca disease complex in grapevines.</title>
        <authorList>
            <person name="Blanco-Ulate B."/>
            <person name="Rolshausen P."/>
            <person name="Cantu D."/>
        </authorList>
    </citation>
    <scope>NUCLEOTIDE SEQUENCE [LARGE SCALE GENOMIC DNA]</scope>
    <source>
        <strain evidence="2">UCR-PA7</strain>
    </source>
</reference>
<dbReference type="OrthoDB" id="542013at2759"/>
<dbReference type="AlphaFoldDB" id="R8BHA3"/>
<dbReference type="eggNOG" id="KOG1208">
    <property type="taxonomic scope" value="Eukaryota"/>
</dbReference>
<gene>
    <name evidence="1" type="ORF">UCRPA7_5831</name>
</gene>
<dbReference type="EMBL" id="KB933203">
    <property type="protein sequence ID" value="EON98681.1"/>
    <property type="molecule type" value="Genomic_DNA"/>
</dbReference>
<dbReference type="Proteomes" id="UP000014074">
    <property type="component" value="Unassembled WGS sequence"/>
</dbReference>
<evidence type="ECO:0000313" key="2">
    <source>
        <dbReference type="Proteomes" id="UP000014074"/>
    </source>
</evidence>
<dbReference type="Gene3D" id="3.40.50.720">
    <property type="entry name" value="NAD(P)-binding Rossmann-like Domain"/>
    <property type="match status" value="1"/>
</dbReference>
<accession>R8BHA3</accession>